<reference evidence="2 3" key="1">
    <citation type="submission" date="2017-03" db="EMBL/GenBank/DDBJ databases">
        <title>Genome Survey of Euroglyphus maynei.</title>
        <authorList>
            <person name="Arlian L.G."/>
            <person name="Morgan M.S."/>
            <person name="Rider S.D."/>
        </authorList>
    </citation>
    <scope>NUCLEOTIDE SEQUENCE [LARGE SCALE GENOMIC DNA]</scope>
    <source>
        <strain evidence="2">Arlian Lab</strain>
        <tissue evidence="2">Whole body</tissue>
    </source>
</reference>
<keyword evidence="1" id="KW-1133">Transmembrane helix</keyword>
<dbReference type="EMBL" id="MUJZ01065981">
    <property type="protein sequence ID" value="OTF70397.1"/>
    <property type="molecule type" value="Genomic_DNA"/>
</dbReference>
<evidence type="ECO:0008006" key="4">
    <source>
        <dbReference type="Google" id="ProtNLM"/>
    </source>
</evidence>
<keyword evidence="3" id="KW-1185">Reference proteome</keyword>
<accession>A0A1Y3AQX9</accession>
<evidence type="ECO:0000313" key="3">
    <source>
        <dbReference type="Proteomes" id="UP000194236"/>
    </source>
</evidence>
<name>A0A1Y3AQX9_EURMA</name>
<evidence type="ECO:0000313" key="2">
    <source>
        <dbReference type="EMBL" id="OTF70397.1"/>
    </source>
</evidence>
<keyword evidence="1" id="KW-0812">Transmembrane</keyword>
<dbReference type="Proteomes" id="UP000194236">
    <property type="component" value="Unassembled WGS sequence"/>
</dbReference>
<protein>
    <recommendedName>
        <fullName evidence="4">Tyrosine-protein phosphatase domain-containing protein</fullName>
    </recommendedName>
</protein>
<evidence type="ECO:0000256" key="1">
    <source>
        <dbReference type="SAM" id="Phobius"/>
    </source>
</evidence>
<sequence length="93" mass="10859">MTGLNQYQVEYRKIQKMTKLPTIGDCAGGHRVENREKNRDVSTVPRNYIRMADNFRPYLTSFQSNDNTDYINAVFVDVSVLLLLMIICWENPK</sequence>
<dbReference type="AlphaFoldDB" id="A0A1Y3AQX9"/>
<gene>
    <name evidence="2" type="ORF">BLA29_012812</name>
</gene>
<comment type="caution">
    <text evidence="2">The sequence shown here is derived from an EMBL/GenBank/DDBJ whole genome shotgun (WGS) entry which is preliminary data.</text>
</comment>
<feature type="transmembrane region" description="Helical" evidence="1">
    <location>
        <begin position="70"/>
        <end position="89"/>
    </location>
</feature>
<dbReference type="OrthoDB" id="6144703at2759"/>
<organism evidence="2 3">
    <name type="scientific">Euroglyphus maynei</name>
    <name type="common">Mayne's house dust mite</name>
    <dbReference type="NCBI Taxonomy" id="6958"/>
    <lineage>
        <taxon>Eukaryota</taxon>
        <taxon>Metazoa</taxon>
        <taxon>Ecdysozoa</taxon>
        <taxon>Arthropoda</taxon>
        <taxon>Chelicerata</taxon>
        <taxon>Arachnida</taxon>
        <taxon>Acari</taxon>
        <taxon>Acariformes</taxon>
        <taxon>Sarcoptiformes</taxon>
        <taxon>Astigmata</taxon>
        <taxon>Psoroptidia</taxon>
        <taxon>Analgoidea</taxon>
        <taxon>Pyroglyphidae</taxon>
        <taxon>Pyroglyphinae</taxon>
        <taxon>Euroglyphus</taxon>
    </lineage>
</organism>
<proteinExistence type="predicted"/>
<dbReference type="Gene3D" id="3.90.190.10">
    <property type="entry name" value="Protein tyrosine phosphatase superfamily"/>
    <property type="match status" value="1"/>
</dbReference>
<keyword evidence="1" id="KW-0472">Membrane</keyword>
<dbReference type="SUPFAM" id="SSF52799">
    <property type="entry name" value="(Phosphotyrosine protein) phosphatases II"/>
    <property type="match status" value="1"/>
</dbReference>
<dbReference type="InterPro" id="IPR029021">
    <property type="entry name" value="Prot-tyrosine_phosphatase-like"/>
</dbReference>